<gene>
    <name evidence="2" type="ORF">J0S82_018924</name>
</gene>
<keyword evidence="1" id="KW-0472">Membrane</keyword>
<evidence type="ECO:0000313" key="3">
    <source>
        <dbReference type="Proteomes" id="UP000700334"/>
    </source>
</evidence>
<accession>A0A8J6DNP8</accession>
<comment type="caution">
    <text evidence="2">The sequence shown here is derived from an EMBL/GenBank/DDBJ whole genome shotgun (WGS) entry which is preliminary data.</text>
</comment>
<feature type="non-terminal residue" evidence="2">
    <location>
        <position position="1"/>
    </location>
</feature>
<proteinExistence type="predicted"/>
<protein>
    <submittedName>
        <fullName evidence="2">Uncharacterized protein</fullName>
    </submittedName>
</protein>
<evidence type="ECO:0000256" key="1">
    <source>
        <dbReference type="SAM" id="Phobius"/>
    </source>
</evidence>
<keyword evidence="1" id="KW-0812">Transmembrane</keyword>
<keyword evidence="3" id="KW-1185">Reference proteome</keyword>
<evidence type="ECO:0000313" key="2">
    <source>
        <dbReference type="EMBL" id="KAG8516277.1"/>
    </source>
</evidence>
<dbReference type="AlphaFoldDB" id="A0A8J6DNP8"/>
<dbReference type="EMBL" id="JAGFMF010011681">
    <property type="protein sequence ID" value="KAG8516277.1"/>
    <property type="molecule type" value="Genomic_DNA"/>
</dbReference>
<dbReference type="Proteomes" id="UP000700334">
    <property type="component" value="Unassembled WGS sequence"/>
</dbReference>
<feature type="transmembrane region" description="Helical" evidence="1">
    <location>
        <begin position="33"/>
        <end position="51"/>
    </location>
</feature>
<name>A0A8J6DNP8_GALPY</name>
<keyword evidence="1" id="KW-1133">Transmembrane helix</keyword>
<feature type="non-terminal residue" evidence="2">
    <location>
        <position position="71"/>
    </location>
</feature>
<organism evidence="2 3">
    <name type="scientific">Galemys pyrenaicus</name>
    <name type="common">Iberian desman</name>
    <name type="synonym">Pyrenean desman</name>
    <dbReference type="NCBI Taxonomy" id="202257"/>
    <lineage>
        <taxon>Eukaryota</taxon>
        <taxon>Metazoa</taxon>
        <taxon>Chordata</taxon>
        <taxon>Craniata</taxon>
        <taxon>Vertebrata</taxon>
        <taxon>Euteleostomi</taxon>
        <taxon>Mammalia</taxon>
        <taxon>Eutheria</taxon>
        <taxon>Laurasiatheria</taxon>
        <taxon>Eulipotyphla</taxon>
        <taxon>Talpidae</taxon>
        <taxon>Galemys</taxon>
    </lineage>
</organism>
<reference evidence="2" key="1">
    <citation type="journal article" date="2021" name="Evol. Appl.">
        <title>The genome of the Pyrenean desman and the effects of bottlenecks and inbreeding on the genomic landscape of an endangered species.</title>
        <authorList>
            <person name="Escoda L."/>
            <person name="Castresana J."/>
        </authorList>
    </citation>
    <scope>NUCLEOTIDE SEQUENCE</scope>
    <source>
        <strain evidence="2">IBE-C5619</strain>
    </source>
</reference>
<sequence length="71" mass="7752">STLRFSSIIRSANPISELADLVSGRSGPRCKKITYPIALVTFGTSICLPGLQSLLMDNRQPHSEDITVYNT</sequence>